<feature type="transmembrane region" description="Helical" evidence="6">
    <location>
        <begin position="234"/>
        <end position="256"/>
    </location>
</feature>
<evidence type="ECO:0000256" key="3">
    <source>
        <dbReference type="ARBA" id="ARBA00022692"/>
    </source>
</evidence>
<keyword evidence="3 6" id="KW-0812">Transmembrane</keyword>
<evidence type="ECO:0000313" key="7">
    <source>
        <dbReference type="EMBL" id="CAD8384805.1"/>
    </source>
</evidence>
<feature type="transmembrane region" description="Helical" evidence="6">
    <location>
        <begin position="96"/>
        <end position="118"/>
    </location>
</feature>
<keyword evidence="4 6" id="KW-1133">Transmembrane helix</keyword>
<dbReference type="GO" id="GO:0015297">
    <property type="term" value="F:antiporter activity"/>
    <property type="evidence" value="ECO:0007669"/>
    <property type="project" value="InterPro"/>
</dbReference>
<name>A0A7S0B752_9DINO</name>
<dbReference type="Pfam" id="PF01554">
    <property type="entry name" value="MatE"/>
    <property type="match status" value="1"/>
</dbReference>
<protein>
    <submittedName>
        <fullName evidence="7">Uncharacterized protein</fullName>
    </submittedName>
</protein>
<reference evidence="7" key="1">
    <citation type="submission" date="2021-01" db="EMBL/GenBank/DDBJ databases">
        <authorList>
            <person name="Corre E."/>
            <person name="Pelletier E."/>
            <person name="Niang G."/>
            <person name="Scheremetjew M."/>
            <person name="Finn R."/>
            <person name="Kale V."/>
            <person name="Holt S."/>
            <person name="Cochrane G."/>
            <person name="Meng A."/>
            <person name="Brown T."/>
            <person name="Cohen L."/>
        </authorList>
    </citation>
    <scope>NUCLEOTIDE SEQUENCE</scope>
    <source>
        <strain evidence="7">Pbaha01</strain>
    </source>
</reference>
<evidence type="ECO:0000256" key="1">
    <source>
        <dbReference type="ARBA" id="ARBA00004141"/>
    </source>
</evidence>
<dbReference type="AlphaFoldDB" id="A0A7S0B752"/>
<feature type="transmembrane region" description="Helical" evidence="6">
    <location>
        <begin position="268"/>
        <end position="290"/>
    </location>
</feature>
<dbReference type="PANTHER" id="PTHR42893">
    <property type="entry name" value="PROTEIN DETOXIFICATION 44, CHLOROPLASTIC-RELATED"/>
    <property type="match status" value="1"/>
</dbReference>
<comment type="similarity">
    <text evidence="2">Belongs to the multi antimicrobial extrusion (MATE) (TC 2.A.66.1) family.</text>
</comment>
<feature type="transmembrane region" description="Helical" evidence="6">
    <location>
        <begin position="191"/>
        <end position="213"/>
    </location>
</feature>
<evidence type="ECO:0000256" key="2">
    <source>
        <dbReference type="ARBA" id="ARBA00010199"/>
    </source>
</evidence>
<dbReference type="GO" id="GO:0016020">
    <property type="term" value="C:membrane"/>
    <property type="evidence" value="ECO:0007669"/>
    <property type="project" value="UniProtKB-SubCell"/>
</dbReference>
<gene>
    <name evidence="7" type="ORF">PBAH0796_LOCUS28493</name>
</gene>
<dbReference type="InterPro" id="IPR044644">
    <property type="entry name" value="DinF-like"/>
</dbReference>
<organism evidence="7">
    <name type="scientific">Pyrodinium bahamense</name>
    <dbReference type="NCBI Taxonomy" id="73915"/>
    <lineage>
        <taxon>Eukaryota</taxon>
        <taxon>Sar</taxon>
        <taxon>Alveolata</taxon>
        <taxon>Dinophyceae</taxon>
        <taxon>Gonyaulacales</taxon>
        <taxon>Pyrocystaceae</taxon>
        <taxon>Pyrodinium</taxon>
    </lineage>
</organism>
<feature type="transmembrane region" description="Helical" evidence="6">
    <location>
        <begin position="311"/>
        <end position="331"/>
    </location>
</feature>
<dbReference type="PANTHER" id="PTHR42893:SF9">
    <property type="entry name" value="PROTEIN DETOXIFICATION 46, CHLOROPLASTIC"/>
    <property type="match status" value="1"/>
</dbReference>
<dbReference type="GO" id="GO:0042910">
    <property type="term" value="F:xenobiotic transmembrane transporter activity"/>
    <property type="evidence" value="ECO:0007669"/>
    <property type="project" value="InterPro"/>
</dbReference>
<dbReference type="EMBL" id="HBEG01046862">
    <property type="protein sequence ID" value="CAD8384805.1"/>
    <property type="molecule type" value="Transcribed_RNA"/>
</dbReference>
<proteinExistence type="inferred from homology"/>
<evidence type="ECO:0000256" key="5">
    <source>
        <dbReference type="ARBA" id="ARBA00023136"/>
    </source>
</evidence>
<accession>A0A7S0B752</accession>
<evidence type="ECO:0000256" key="4">
    <source>
        <dbReference type="ARBA" id="ARBA00022989"/>
    </source>
</evidence>
<feature type="transmembrane region" description="Helical" evidence="6">
    <location>
        <begin position="380"/>
        <end position="403"/>
    </location>
</feature>
<keyword evidence="5 6" id="KW-0472">Membrane</keyword>
<feature type="transmembrane region" description="Helical" evidence="6">
    <location>
        <begin position="21"/>
        <end position="41"/>
    </location>
</feature>
<dbReference type="InterPro" id="IPR002528">
    <property type="entry name" value="MATE_fam"/>
</dbReference>
<sequence>MDFMRPQVSPAVSSVRLFWKIVAFVLPSYTFVLMGTLMSAVDKAFIGQVSSVQLASLGPAAGSYDMSAFSLSFLAQATLSLLAAPPQGLKREVLRSHAVVFAALAGALLGTCLAVFAVPVVRAFGASEEMVPHALAYLRVRALCMFLGRTRDIANQFCLAEKDAITPFLSTLVAVVVNVTGDLLLCERFGTLGAAVATDAASAAALGFVVTRLRHRSLWPRPVRAPTREDFAPFAEYAGPIFLNNLSKMAAIMLMAAFATRMGTSPGAAHQICIAAWLLCGFTLGMPLSWAARAFLPANMQDGEYHRTARVLFAVTAAASAVGAGLAHALLRFGLGLFTRDPLVKMAVAEAAPSVVLNVLLCVYYQSMEGIMITQKRLHALVRLGASLTAIFCVSSFVLYEWGSLTLPLLWATLSAGVLGICTATTMIVVDGLRKSRP</sequence>
<comment type="subcellular location">
    <subcellularLocation>
        <location evidence="1">Membrane</location>
        <topology evidence="1">Multi-pass membrane protein</topology>
    </subcellularLocation>
</comment>
<feature type="transmembrane region" description="Helical" evidence="6">
    <location>
        <begin position="351"/>
        <end position="368"/>
    </location>
</feature>
<feature type="transmembrane region" description="Helical" evidence="6">
    <location>
        <begin position="409"/>
        <end position="430"/>
    </location>
</feature>
<evidence type="ECO:0000256" key="6">
    <source>
        <dbReference type="SAM" id="Phobius"/>
    </source>
</evidence>